<comment type="caution">
    <text evidence="1">The sequence shown here is derived from an EMBL/GenBank/DDBJ whole genome shotgun (WGS) entry which is preliminary data.</text>
</comment>
<protein>
    <submittedName>
        <fullName evidence="1">Uncharacterized protein</fullName>
    </submittedName>
</protein>
<evidence type="ECO:0000313" key="1">
    <source>
        <dbReference type="EMBL" id="KAJ7026686.1"/>
    </source>
</evidence>
<dbReference type="EMBL" id="JARJCM010000135">
    <property type="protein sequence ID" value="KAJ7026686.1"/>
    <property type="molecule type" value="Genomic_DNA"/>
</dbReference>
<keyword evidence="2" id="KW-1185">Reference proteome</keyword>
<evidence type="ECO:0000313" key="2">
    <source>
        <dbReference type="Proteomes" id="UP001218188"/>
    </source>
</evidence>
<dbReference type="Proteomes" id="UP001218188">
    <property type="component" value="Unassembled WGS sequence"/>
</dbReference>
<gene>
    <name evidence="1" type="ORF">C8F04DRAFT_1124887</name>
</gene>
<name>A0AAD6SEZ1_9AGAR</name>
<organism evidence="1 2">
    <name type="scientific">Mycena alexandri</name>
    <dbReference type="NCBI Taxonomy" id="1745969"/>
    <lineage>
        <taxon>Eukaryota</taxon>
        <taxon>Fungi</taxon>
        <taxon>Dikarya</taxon>
        <taxon>Basidiomycota</taxon>
        <taxon>Agaricomycotina</taxon>
        <taxon>Agaricomycetes</taxon>
        <taxon>Agaricomycetidae</taxon>
        <taxon>Agaricales</taxon>
        <taxon>Marasmiineae</taxon>
        <taxon>Mycenaceae</taxon>
        <taxon>Mycena</taxon>
    </lineage>
</organism>
<sequence>MVLNPIRIHSLLVMIVVILQSSTRFHLRLGLDLHRDSPILANRNPTDNHTPYPTTHEAHFIKTPPSIIKPFISFIRPRSVQ</sequence>
<dbReference type="AlphaFoldDB" id="A0AAD6SEZ1"/>
<reference evidence="1" key="1">
    <citation type="submission" date="2023-03" db="EMBL/GenBank/DDBJ databases">
        <title>Massive genome expansion in bonnet fungi (Mycena s.s.) driven by repeated elements and novel gene families across ecological guilds.</title>
        <authorList>
            <consortium name="Lawrence Berkeley National Laboratory"/>
            <person name="Harder C.B."/>
            <person name="Miyauchi S."/>
            <person name="Viragh M."/>
            <person name="Kuo A."/>
            <person name="Thoen E."/>
            <person name="Andreopoulos B."/>
            <person name="Lu D."/>
            <person name="Skrede I."/>
            <person name="Drula E."/>
            <person name="Henrissat B."/>
            <person name="Morin E."/>
            <person name="Kohler A."/>
            <person name="Barry K."/>
            <person name="LaButti K."/>
            <person name="Morin E."/>
            <person name="Salamov A."/>
            <person name="Lipzen A."/>
            <person name="Mereny Z."/>
            <person name="Hegedus B."/>
            <person name="Baldrian P."/>
            <person name="Stursova M."/>
            <person name="Weitz H."/>
            <person name="Taylor A."/>
            <person name="Grigoriev I.V."/>
            <person name="Nagy L.G."/>
            <person name="Martin F."/>
            <person name="Kauserud H."/>
        </authorList>
    </citation>
    <scope>NUCLEOTIDE SEQUENCE</scope>
    <source>
        <strain evidence="1">CBHHK200</strain>
    </source>
</reference>
<accession>A0AAD6SEZ1</accession>
<proteinExistence type="predicted"/>